<dbReference type="FunFam" id="1.10.150.20:FF:000002">
    <property type="entry name" value="DNA polymerase I"/>
    <property type="match status" value="1"/>
</dbReference>
<evidence type="ECO:0000313" key="20">
    <source>
        <dbReference type="EMBL" id="HDD44215.1"/>
    </source>
</evidence>
<dbReference type="Pfam" id="PF01612">
    <property type="entry name" value="DNA_pol_A_exo1"/>
    <property type="match status" value="1"/>
</dbReference>
<dbReference type="InterPro" id="IPR043502">
    <property type="entry name" value="DNA/RNA_pol_sf"/>
</dbReference>
<dbReference type="InterPro" id="IPR001098">
    <property type="entry name" value="DNA-dir_DNA_pol_A_palm_dom"/>
</dbReference>
<dbReference type="Gene3D" id="3.30.420.10">
    <property type="entry name" value="Ribonuclease H-like superfamily/Ribonuclease H"/>
    <property type="match status" value="1"/>
</dbReference>
<keyword evidence="7" id="KW-0540">Nuclease</keyword>
<sequence>MAVLKRLFLIDGSSYIYRAYHAITPLSTSKGFPTHAIYGVTNMLLKIMREKEPDYIAVVFDAKGPTFRHKESPTYKANRPPMPDDLTQQIPYIKKIIKAFGIPSLEKEGYEADDLMATLCQRFSNKNIEIILVSGDKDLRQLLSDRVRLWDSMQDKVLEKRDILAQYKLPPARLKEIMAITGDKIDNIPGVPGVGEKTAIKLLQDFGSLENLLNNLDKVKPQRLRENLKAHKEQILKNLKLVSLDASVPLEVKLEDLRPGPKDFETLKKLFEELEFRKFLKELYQPLSKVNYNYILKKEDFEELVEKLKKAKEIIFNLKTTNKSIVGFSFSYQLGEAWYIPVGHFYLLVPKQLSLEYVLEKIKPVLENEKILKIGQDIKYSILVLRQHGIKLKGISFDTMIAAYVLNPGQSNYNLEELSQIYLKIRKKDFKEIIREGRKEIPFSQVKIEVASDYACEEADVILRLKPILEKKLKESNQEELFKQIEMPLLSVLADMEWWGVKIDVTYLNHLSRIFTDKLRNIERHIFELAGEEFNINSPTQLRHILFEKLKLPRIKKTRGKTAYSTDAEVLSELAFIHPLPKEILNYRTLMKLKSSYVDALPHLIDPKTGRIHTSYNQAVTVTGRLSSSEPNLQNIPTRGEEGKSIRKAFIPESGWLYLAADYSQIELRILAHLSEDKALLDAFYHDKDIHTHTAVEIFKVAPEAVTEDMRRQAKVINFGIIYGMSPYGLSRELGIDVSLAKVYIEEYFKRYSGVQRYIEHTLEQTRKKGYVETLFKRKRFIPEINSRNSTMRKAGERIAINTPIQGTAAEIIKLAMIRIWRLIKEKKLKTKMIMQVHDELIFEIPPEEVEQFSSLLKETMEGVVNLKVPLKVNIKIGKNWAEVS</sequence>
<dbReference type="FunFam" id="1.10.150.20:FF:000003">
    <property type="entry name" value="DNA polymerase I"/>
    <property type="match status" value="1"/>
</dbReference>
<keyword evidence="8 16" id="KW-0227">DNA damage</keyword>
<dbReference type="InterPro" id="IPR029060">
    <property type="entry name" value="PIN-like_dom_sf"/>
</dbReference>
<evidence type="ECO:0000256" key="5">
    <source>
        <dbReference type="ARBA" id="ARBA00022695"/>
    </source>
</evidence>
<evidence type="ECO:0000256" key="3">
    <source>
        <dbReference type="ARBA" id="ARBA00020311"/>
    </source>
</evidence>
<dbReference type="NCBIfam" id="TIGR00593">
    <property type="entry name" value="pola"/>
    <property type="match status" value="1"/>
</dbReference>
<dbReference type="Pfam" id="PF01367">
    <property type="entry name" value="5_3_exonuc"/>
    <property type="match status" value="1"/>
</dbReference>
<keyword evidence="12 16" id="KW-0238">DNA-binding</keyword>
<dbReference type="SUPFAM" id="SSF47807">
    <property type="entry name" value="5' to 3' exonuclease, C-terminal subdomain"/>
    <property type="match status" value="1"/>
</dbReference>
<dbReference type="SMART" id="SM00474">
    <property type="entry name" value="35EXOc"/>
    <property type="match status" value="1"/>
</dbReference>
<dbReference type="Pfam" id="PF02739">
    <property type="entry name" value="5_3_exonuc_N"/>
    <property type="match status" value="1"/>
</dbReference>
<dbReference type="InterPro" id="IPR002562">
    <property type="entry name" value="3'-5'_exonuclease_dom"/>
</dbReference>
<evidence type="ECO:0000259" key="18">
    <source>
        <dbReference type="SMART" id="SM00475"/>
    </source>
</evidence>
<dbReference type="SUPFAM" id="SSF56672">
    <property type="entry name" value="DNA/RNA polymerases"/>
    <property type="match status" value="1"/>
</dbReference>
<dbReference type="CDD" id="cd09859">
    <property type="entry name" value="PIN_53EXO"/>
    <property type="match status" value="1"/>
</dbReference>
<evidence type="ECO:0000259" key="19">
    <source>
        <dbReference type="SMART" id="SM00482"/>
    </source>
</evidence>
<keyword evidence="11 16" id="KW-0239">DNA-directed DNA polymerase</keyword>
<evidence type="ECO:0000256" key="13">
    <source>
        <dbReference type="ARBA" id="ARBA00023204"/>
    </source>
</evidence>
<dbReference type="SMART" id="SM00482">
    <property type="entry name" value="POLAc"/>
    <property type="match status" value="1"/>
</dbReference>
<comment type="similarity">
    <text evidence="1 16">Belongs to the DNA polymerase type-A family.</text>
</comment>
<dbReference type="GO" id="GO:0006302">
    <property type="term" value="P:double-strand break repair"/>
    <property type="evidence" value="ECO:0007669"/>
    <property type="project" value="TreeGrafter"/>
</dbReference>
<keyword evidence="10 16" id="KW-0269">Exonuclease</keyword>
<dbReference type="CDD" id="cd08637">
    <property type="entry name" value="DNA_pol_A_pol_I_C"/>
    <property type="match status" value="1"/>
</dbReference>
<feature type="domain" description="3'-5' exonuclease" evidence="17">
    <location>
        <begin position="292"/>
        <end position="474"/>
    </location>
</feature>
<comment type="catalytic activity">
    <reaction evidence="14 16">
        <text>DNA(n) + a 2'-deoxyribonucleoside 5'-triphosphate = DNA(n+1) + diphosphate</text>
        <dbReference type="Rhea" id="RHEA:22508"/>
        <dbReference type="Rhea" id="RHEA-COMP:17339"/>
        <dbReference type="Rhea" id="RHEA-COMP:17340"/>
        <dbReference type="ChEBI" id="CHEBI:33019"/>
        <dbReference type="ChEBI" id="CHEBI:61560"/>
        <dbReference type="ChEBI" id="CHEBI:173112"/>
        <dbReference type="EC" id="2.7.7.7"/>
    </reaction>
</comment>
<organism evidence="20">
    <name type="scientific">Desulfofervidus auxilii</name>
    <dbReference type="NCBI Taxonomy" id="1621989"/>
    <lineage>
        <taxon>Bacteria</taxon>
        <taxon>Pseudomonadati</taxon>
        <taxon>Thermodesulfobacteriota</taxon>
        <taxon>Candidatus Desulfofervidia</taxon>
        <taxon>Candidatus Desulfofervidales</taxon>
        <taxon>Candidatus Desulfofervidaceae</taxon>
        <taxon>Candidatus Desulfofervidus</taxon>
    </lineage>
</organism>
<evidence type="ECO:0000259" key="17">
    <source>
        <dbReference type="SMART" id="SM00474"/>
    </source>
</evidence>
<evidence type="ECO:0000256" key="1">
    <source>
        <dbReference type="ARBA" id="ARBA00007705"/>
    </source>
</evidence>
<dbReference type="PRINTS" id="PR00868">
    <property type="entry name" value="DNAPOLI"/>
</dbReference>
<dbReference type="FunFam" id="3.40.50.1010:FF:000001">
    <property type="entry name" value="DNA polymerase I"/>
    <property type="match status" value="1"/>
</dbReference>
<dbReference type="Gene3D" id="1.10.150.20">
    <property type="entry name" value="5' to 3' exonuclease, C-terminal subdomain"/>
    <property type="match status" value="2"/>
</dbReference>
<dbReference type="GO" id="GO:0006261">
    <property type="term" value="P:DNA-templated DNA replication"/>
    <property type="evidence" value="ECO:0007669"/>
    <property type="project" value="UniProtKB-UniRule"/>
</dbReference>
<evidence type="ECO:0000256" key="11">
    <source>
        <dbReference type="ARBA" id="ARBA00022932"/>
    </source>
</evidence>
<reference evidence="20" key="1">
    <citation type="journal article" date="2020" name="mSystems">
        <title>Genome- and Community-Level Interaction Insights into Carbon Utilization and Element Cycling Functions of Hydrothermarchaeota in Hydrothermal Sediment.</title>
        <authorList>
            <person name="Zhou Z."/>
            <person name="Liu Y."/>
            <person name="Xu W."/>
            <person name="Pan J."/>
            <person name="Luo Z.H."/>
            <person name="Li M."/>
        </authorList>
    </citation>
    <scope>NUCLEOTIDE SEQUENCE [LARGE SCALE GENOMIC DNA]</scope>
    <source>
        <strain evidence="20">HyVt-233</strain>
    </source>
</reference>
<dbReference type="CDD" id="cd06139">
    <property type="entry name" value="DNA_polA_I_Ecoli_like_exo"/>
    <property type="match status" value="1"/>
</dbReference>
<dbReference type="GO" id="GO:0008408">
    <property type="term" value="F:3'-5' exonuclease activity"/>
    <property type="evidence" value="ECO:0007669"/>
    <property type="project" value="UniProtKB-UniRule"/>
</dbReference>
<name>A0A7C0U2V6_DESA2</name>
<dbReference type="GO" id="GO:0003887">
    <property type="term" value="F:DNA-directed DNA polymerase activity"/>
    <property type="evidence" value="ECO:0007669"/>
    <property type="project" value="UniProtKB-UniRule"/>
</dbReference>
<dbReference type="SMART" id="SM00279">
    <property type="entry name" value="HhH2"/>
    <property type="match status" value="1"/>
</dbReference>
<keyword evidence="13 16" id="KW-0234">DNA repair</keyword>
<feature type="domain" description="DNA-directed DNA polymerase family A palm" evidence="19">
    <location>
        <begin position="643"/>
        <end position="849"/>
    </location>
</feature>
<dbReference type="InterPro" id="IPR019760">
    <property type="entry name" value="DNA-dir_DNA_pol_A_CS"/>
</dbReference>
<dbReference type="Gene3D" id="3.40.50.1010">
    <property type="entry name" value="5'-nuclease"/>
    <property type="match status" value="1"/>
</dbReference>
<dbReference type="InterPro" id="IPR002421">
    <property type="entry name" value="5-3_exonuclease"/>
</dbReference>
<dbReference type="CDD" id="cd09898">
    <property type="entry name" value="H3TH_53EXO"/>
    <property type="match status" value="1"/>
</dbReference>
<dbReference type="EMBL" id="DRBS01000195">
    <property type="protein sequence ID" value="HDD44215.1"/>
    <property type="molecule type" value="Genomic_DNA"/>
</dbReference>
<dbReference type="InterPro" id="IPR012337">
    <property type="entry name" value="RNaseH-like_sf"/>
</dbReference>
<evidence type="ECO:0000256" key="6">
    <source>
        <dbReference type="ARBA" id="ARBA00022705"/>
    </source>
</evidence>
<dbReference type="InterPro" id="IPR002298">
    <property type="entry name" value="DNA_polymerase_A"/>
</dbReference>
<evidence type="ECO:0000256" key="8">
    <source>
        <dbReference type="ARBA" id="ARBA00022763"/>
    </source>
</evidence>
<keyword evidence="6 16" id="KW-0235">DNA replication</keyword>
<dbReference type="Gene3D" id="1.20.1060.10">
    <property type="entry name" value="Taq DNA Polymerase, Chain T, domain 4"/>
    <property type="match status" value="1"/>
</dbReference>
<keyword evidence="9 16" id="KW-0378">Hydrolase</keyword>
<proteinExistence type="inferred from homology"/>
<keyword evidence="5 16" id="KW-0548">Nucleotidyltransferase</keyword>
<dbReference type="InterPro" id="IPR020045">
    <property type="entry name" value="DNA_polI_H3TH"/>
</dbReference>
<dbReference type="NCBIfam" id="NF004397">
    <property type="entry name" value="PRK05755.1"/>
    <property type="match status" value="1"/>
</dbReference>
<keyword evidence="4 16" id="KW-0808">Transferase</keyword>
<dbReference type="Pfam" id="PF00476">
    <property type="entry name" value="DNA_pol_A"/>
    <property type="match status" value="1"/>
</dbReference>
<dbReference type="Gene3D" id="3.30.70.370">
    <property type="match status" value="1"/>
</dbReference>
<dbReference type="InterPro" id="IPR020046">
    <property type="entry name" value="5-3_exonucl_a-hlix_arch_N"/>
</dbReference>
<dbReference type="SMART" id="SM00475">
    <property type="entry name" value="53EXOc"/>
    <property type="match status" value="1"/>
</dbReference>
<accession>A0A7C0U2V6</accession>
<evidence type="ECO:0000256" key="4">
    <source>
        <dbReference type="ARBA" id="ARBA00022679"/>
    </source>
</evidence>
<feature type="domain" description="5'-3' exonuclease" evidence="18">
    <location>
        <begin position="5"/>
        <end position="260"/>
    </location>
</feature>
<dbReference type="PANTHER" id="PTHR10133:SF27">
    <property type="entry name" value="DNA POLYMERASE NU"/>
    <property type="match status" value="1"/>
</dbReference>
<dbReference type="PROSITE" id="PS00447">
    <property type="entry name" value="DNA_POLYMERASE_A"/>
    <property type="match status" value="1"/>
</dbReference>
<dbReference type="Proteomes" id="UP000886289">
    <property type="component" value="Unassembled WGS sequence"/>
</dbReference>
<evidence type="ECO:0000256" key="16">
    <source>
        <dbReference type="RuleBase" id="RU004460"/>
    </source>
</evidence>
<comment type="function">
    <text evidence="16">In addition to polymerase activity, this DNA polymerase exhibits 3'-5' and 5'-3' exonuclease activity.</text>
</comment>
<gene>
    <name evidence="16 20" type="primary">polA</name>
    <name evidence="20" type="ORF">ENG63_05070</name>
</gene>
<dbReference type="AlphaFoldDB" id="A0A7C0U2V6"/>
<protein>
    <recommendedName>
        <fullName evidence="3 15">DNA polymerase I</fullName>
        <ecNumber evidence="2 15">2.7.7.7</ecNumber>
    </recommendedName>
</protein>
<dbReference type="InterPro" id="IPR018320">
    <property type="entry name" value="DNA_polymerase_1"/>
</dbReference>
<dbReference type="PANTHER" id="PTHR10133">
    <property type="entry name" value="DNA POLYMERASE I"/>
    <property type="match status" value="1"/>
</dbReference>
<dbReference type="GO" id="GO:0008409">
    <property type="term" value="F:5'-3' exonuclease activity"/>
    <property type="evidence" value="ECO:0007669"/>
    <property type="project" value="UniProtKB-UniRule"/>
</dbReference>
<comment type="caution">
    <text evidence="20">The sequence shown here is derived from an EMBL/GenBank/DDBJ whole genome shotgun (WGS) entry which is preliminary data.</text>
</comment>
<dbReference type="SUPFAM" id="SSF88723">
    <property type="entry name" value="PIN domain-like"/>
    <property type="match status" value="1"/>
</dbReference>
<evidence type="ECO:0000256" key="10">
    <source>
        <dbReference type="ARBA" id="ARBA00022839"/>
    </source>
</evidence>
<evidence type="ECO:0000256" key="15">
    <source>
        <dbReference type="NCBIfam" id="TIGR00593"/>
    </source>
</evidence>
<dbReference type="InterPro" id="IPR036279">
    <property type="entry name" value="5-3_exonuclease_C_sf"/>
</dbReference>
<evidence type="ECO:0000256" key="14">
    <source>
        <dbReference type="ARBA" id="ARBA00049244"/>
    </source>
</evidence>
<evidence type="ECO:0000256" key="7">
    <source>
        <dbReference type="ARBA" id="ARBA00022722"/>
    </source>
</evidence>
<dbReference type="FunFam" id="1.20.1060.10:FF:000001">
    <property type="entry name" value="DNA polymerase I"/>
    <property type="match status" value="1"/>
</dbReference>
<dbReference type="InterPro" id="IPR008918">
    <property type="entry name" value="HhH2"/>
</dbReference>
<dbReference type="GO" id="GO:0003677">
    <property type="term" value="F:DNA binding"/>
    <property type="evidence" value="ECO:0007669"/>
    <property type="project" value="UniProtKB-UniRule"/>
</dbReference>
<evidence type="ECO:0000256" key="9">
    <source>
        <dbReference type="ARBA" id="ARBA00022801"/>
    </source>
</evidence>
<evidence type="ECO:0000256" key="2">
    <source>
        <dbReference type="ARBA" id="ARBA00012417"/>
    </source>
</evidence>
<dbReference type="EC" id="2.7.7.7" evidence="2 15"/>
<dbReference type="SUPFAM" id="SSF53098">
    <property type="entry name" value="Ribonuclease H-like"/>
    <property type="match status" value="1"/>
</dbReference>
<evidence type="ECO:0000256" key="12">
    <source>
        <dbReference type="ARBA" id="ARBA00023125"/>
    </source>
</evidence>
<dbReference type="InterPro" id="IPR036397">
    <property type="entry name" value="RNaseH_sf"/>
</dbReference>